<proteinExistence type="inferred from homology"/>
<evidence type="ECO:0000256" key="3">
    <source>
        <dbReference type="HAMAP-Rule" id="MF_01459"/>
    </source>
</evidence>
<dbReference type="Gene3D" id="2.40.128.20">
    <property type="match status" value="1"/>
</dbReference>
<dbReference type="EMBL" id="JADWDC010000105">
    <property type="protein sequence ID" value="MCC0179702.1"/>
    <property type="molecule type" value="Genomic_DNA"/>
</dbReference>
<organism evidence="4 5">
    <name type="scientific">Waterburya agarophytonicola KI4</name>
    <dbReference type="NCBI Taxonomy" id="2874699"/>
    <lineage>
        <taxon>Bacteria</taxon>
        <taxon>Bacillati</taxon>
        <taxon>Cyanobacteriota</taxon>
        <taxon>Cyanophyceae</taxon>
        <taxon>Pleurocapsales</taxon>
        <taxon>Hyellaceae</taxon>
        <taxon>Waterburya</taxon>
        <taxon>Waterburya agarophytonicola</taxon>
    </lineage>
</organism>
<dbReference type="GO" id="GO:0017006">
    <property type="term" value="P:protein-tetrapyrrole linkage"/>
    <property type="evidence" value="ECO:0007669"/>
    <property type="project" value="UniProtKB-UniRule"/>
</dbReference>
<dbReference type="InterPro" id="IPR018536">
    <property type="entry name" value="CpcS/CpeS"/>
</dbReference>
<evidence type="ECO:0000313" key="4">
    <source>
        <dbReference type="EMBL" id="MCC0179702.1"/>
    </source>
</evidence>
<dbReference type="AlphaFoldDB" id="A0A964BYC1"/>
<dbReference type="RefSeq" id="WP_229642799.1">
    <property type="nucleotide sequence ID" value="NZ_JADWDC010000105.1"/>
</dbReference>
<comment type="caution">
    <text evidence="4">The sequence shown here is derived from an EMBL/GenBank/DDBJ whole genome shotgun (WGS) entry which is preliminary data.</text>
</comment>
<dbReference type="Pfam" id="PF09367">
    <property type="entry name" value="CpeS"/>
    <property type="match status" value="1"/>
</dbReference>
<accession>A0A964BYC1</accession>
<name>A0A964BYC1_9CYAN</name>
<evidence type="ECO:0000256" key="2">
    <source>
        <dbReference type="ARBA" id="ARBA00023239"/>
    </source>
</evidence>
<dbReference type="HAMAP" id="MF_01459">
    <property type="entry name" value="Chrphore_lyase_CpxS"/>
    <property type="match status" value="1"/>
</dbReference>
<gene>
    <name evidence="3" type="primary">cpcS</name>
    <name evidence="4" type="ORF">I4641_22400</name>
</gene>
<evidence type="ECO:0000256" key="1">
    <source>
        <dbReference type="ARBA" id="ARBA00010681"/>
    </source>
</evidence>
<comment type="function">
    <text evidence="3">Covalently attaches a chromophore to Cys residue(s) of phycobiliproteins.</text>
</comment>
<protein>
    <recommendedName>
        <fullName evidence="3">Chromophore lyase CpcS/CpeS</fullName>
        <ecNumber evidence="3">4.-.-.-</ecNumber>
    </recommendedName>
</protein>
<keyword evidence="5" id="KW-1185">Reference proteome</keyword>
<dbReference type="Proteomes" id="UP000729733">
    <property type="component" value="Unassembled WGS sequence"/>
</dbReference>
<comment type="similarity">
    <text evidence="1 3">Belongs to the CpcS/CpeS biliprotein lyase family.</text>
</comment>
<sequence length="178" mass="20237">MVLAQTANIALQSLVVNFFRKSAGNWNSQRRYYSLDKNVAPQEVESKLKISFLEQGSRELVELAQSHELENPEALICGTKVTWESNYTNKNSKPVIGSTVFGIEGNILYRDRGFATPKPITAVYSFTNLDTMSLRTEYNSNVFEEEIKLVGSKYRTRQTIISRAGQEITIGQYLEKRI</sequence>
<evidence type="ECO:0000313" key="5">
    <source>
        <dbReference type="Proteomes" id="UP000729733"/>
    </source>
</evidence>
<keyword evidence="2 3" id="KW-0456">Lyase</keyword>
<dbReference type="InterPro" id="IPR012674">
    <property type="entry name" value="Calycin"/>
</dbReference>
<reference evidence="4" key="1">
    <citation type="journal article" date="2021" name="Antonie Van Leeuwenhoek">
        <title>Draft genome and description of Waterburya agarophytonicola gen. nov. sp. nov. (Pleurocapsales, Cyanobacteria): a seaweed symbiont.</title>
        <authorList>
            <person name="Bonthond G."/>
            <person name="Shalygin S."/>
            <person name="Bayer T."/>
            <person name="Weinberger F."/>
        </authorList>
    </citation>
    <scope>NUCLEOTIDE SEQUENCE</scope>
    <source>
        <strain evidence="4">KI4</strain>
    </source>
</reference>
<dbReference type="EC" id="4.-.-.-" evidence="3"/>
<dbReference type="GO" id="GO:0016829">
    <property type="term" value="F:lyase activity"/>
    <property type="evidence" value="ECO:0007669"/>
    <property type="project" value="UniProtKB-KW"/>
</dbReference>